<reference evidence="2 3" key="1">
    <citation type="submission" date="2017-10" db="EMBL/GenBank/DDBJ databases">
        <title>Comparative genomics between pathogenic Norcardia.</title>
        <authorList>
            <person name="Zeng L."/>
        </authorList>
    </citation>
    <scope>NUCLEOTIDE SEQUENCE [LARGE SCALE GENOMIC DNA]</scope>
    <source>
        <strain evidence="2 3">NC_YFY_NT001</strain>
    </source>
</reference>
<protein>
    <submittedName>
        <fullName evidence="2">Uncharacterized protein</fullName>
    </submittedName>
</protein>
<evidence type="ECO:0000256" key="1">
    <source>
        <dbReference type="SAM" id="MobiDB-lite"/>
    </source>
</evidence>
<dbReference type="Proteomes" id="UP000221961">
    <property type="component" value="Chromosome"/>
</dbReference>
<feature type="compositionally biased region" description="Polar residues" evidence="1">
    <location>
        <begin position="120"/>
        <end position="136"/>
    </location>
</feature>
<gene>
    <name evidence="2" type="ORF">CRH09_15355</name>
</gene>
<evidence type="ECO:0000313" key="2">
    <source>
        <dbReference type="EMBL" id="ATL67369.1"/>
    </source>
</evidence>
<proteinExistence type="predicted"/>
<evidence type="ECO:0000313" key="3">
    <source>
        <dbReference type="Proteomes" id="UP000221961"/>
    </source>
</evidence>
<dbReference type="EMBL" id="CP023778">
    <property type="protein sequence ID" value="ATL67369.1"/>
    <property type="molecule type" value="Genomic_DNA"/>
</dbReference>
<organism evidence="2 3">
    <name type="scientific">Nocardia terpenica</name>
    <dbReference type="NCBI Taxonomy" id="455432"/>
    <lineage>
        <taxon>Bacteria</taxon>
        <taxon>Bacillati</taxon>
        <taxon>Actinomycetota</taxon>
        <taxon>Actinomycetes</taxon>
        <taxon>Mycobacteriales</taxon>
        <taxon>Nocardiaceae</taxon>
        <taxon>Nocardia</taxon>
    </lineage>
</organism>
<accession>A0A291RJB2</accession>
<name>A0A291RJB2_9NOCA</name>
<dbReference type="AlphaFoldDB" id="A0A291RJB2"/>
<sequence>MSWHLDDLQVRVTEEWWRNWRGPDGVAPNASLTLSPGEFFRNVVRFDHIDELVVQAADPNSSSTHLSYTVVLHDLGYLMNWYNVARGRKDDRHVGMRGLAIDVTDTNPPVISPNEVLDLTSGTSTASTRGESWSTERLTDDDGPAAALLAWSPRLRVPVVAQWISKVPSWIDWERKGDPMVFHPDDCEALRRTFETLSGGDEIATVAGLRAFTDSGWQLATVTSRRYPGEIGDRLHIIRIAKAQR</sequence>
<dbReference type="KEGG" id="ntp:CRH09_15355"/>
<feature type="region of interest" description="Disordered" evidence="1">
    <location>
        <begin position="118"/>
        <end position="137"/>
    </location>
</feature>